<reference evidence="19" key="1">
    <citation type="submission" date="2016-11" db="EMBL/GenBank/DDBJ databases">
        <authorList>
            <person name="Varghese N."/>
            <person name="Submissions S."/>
        </authorList>
    </citation>
    <scope>NUCLEOTIDE SEQUENCE [LARGE SCALE GENOMIC DNA]</scope>
    <source>
        <strain evidence="19">DSM 26349</strain>
    </source>
</reference>
<evidence type="ECO:0000259" key="16">
    <source>
        <dbReference type="Pfam" id="PF02563"/>
    </source>
</evidence>
<evidence type="ECO:0000256" key="3">
    <source>
        <dbReference type="ARBA" id="ARBA00022448"/>
    </source>
</evidence>
<dbReference type="PANTHER" id="PTHR33619">
    <property type="entry name" value="POLYSACCHARIDE EXPORT PROTEIN GFCE-RELATED"/>
    <property type="match status" value="1"/>
</dbReference>
<keyword evidence="19" id="KW-1185">Reference proteome</keyword>
<evidence type="ECO:0000313" key="18">
    <source>
        <dbReference type="EMBL" id="SHJ55089.1"/>
    </source>
</evidence>
<keyword evidence="15" id="KW-1133">Transmembrane helix</keyword>
<evidence type="ECO:0000256" key="4">
    <source>
        <dbReference type="ARBA" id="ARBA00022452"/>
    </source>
</evidence>
<sequence length="260" mass="29166">MRFKCYHAFLFVLLLAMLSSCVSRKKIVYFQDIEKLSQNSDVVKPSIAFKPNDLLSITVSASDLESVRPFNVIIESRPVVGGSSVFANNTQQPGYLVDSAGDIHFPVLGTIHVEGLTPKELNEYLISELSTYIKDPIVNIRILNFTVSVLGEVTRPGTYTVSGEKISVLEALGLANDLTIYGKRDNVLVIREENGKKSYTYLDLRNSDILDSEYYYLQQNDVVYVEPNQAQRQSSSFNRNSTVYISIASLMLSVLVLLFR</sequence>
<evidence type="ECO:0000259" key="17">
    <source>
        <dbReference type="Pfam" id="PF22461"/>
    </source>
</evidence>
<evidence type="ECO:0000256" key="1">
    <source>
        <dbReference type="ARBA" id="ARBA00004571"/>
    </source>
</evidence>
<dbReference type="Proteomes" id="UP000184172">
    <property type="component" value="Unassembled WGS sequence"/>
</dbReference>
<accession>A0A1M6K805</accession>
<comment type="subcellular location">
    <subcellularLocation>
        <location evidence="1">Cell outer membrane</location>
        <topology evidence="1">Multi-pass membrane protein</topology>
    </subcellularLocation>
</comment>
<name>A0A1M6K805_9FLAO</name>
<dbReference type="PANTHER" id="PTHR33619:SF3">
    <property type="entry name" value="POLYSACCHARIDE EXPORT PROTEIN GFCE-RELATED"/>
    <property type="match status" value="1"/>
</dbReference>
<dbReference type="GO" id="GO:0009279">
    <property type="term" value="C:cell outer membrane"/>
    <property type="evidence" value="ECO:0007669"/>
    <property type="project" value="UniProtKB-SubCell"/>
</dbReference>
<keyword evidence="9" id="KW-0406">Ion transport</keyword>
<evidence type="ECO:0000256" key="13">
    <source>
        <dbReference type="ARBA" id="ARBA00023237"/>
    </source>
</evidence>
<keyword evidence="7" id="KW-0732">Signal</keyword>
<dbReference type="GO" id="GO:0015159">
    <property type="term" value="F:polysaccharide transmembrane transporter activity"/>
    <property type="evidence" value="ECO:0007669"/>
    <property type="project" value="InterPro"/>
</dbReference>
<keyword evidence="3" id="KW-0813">Transport</keyword>
<comment type="similarity">
    <text evidence="2">Belongs to the BexD/CtrA/VexA family.</text>
</comment>
<evidence type="ECO:0000256" key="8">
    <source>
        <dbReference type="ARBA" id="ARBA00023047"/>
    </source>
</evidence>
<keyword evidence="11 15" id="KW-0472">Membrane</keyword>
<keyword evidence="12" id="KW-0564">Palmitate</keyword>
<feature type="domain" description="SLBB" evidence="17">
    <location>
        <begin position="147"/>
        <end position="225"/>
    </location>
</feature>
<dbReference type="RefSeq" id="WP_073219652.1">
    <property type="nucleotide sequence ID" value="NZ_FNNS01000007.1"/>
</dbReference>
<keyword evidence="8" id="KW-0625">Polysaccharide transport</keyword>
<dbReference type="AlphaFoldDB" id="A0A1M6K805"/>
<dbReference type="Gene3D" id="3.30.1950.10">
    <property type="entry name" value="wza like domain"/>
    <property type="match status" value="1"/>
</dbReference>
<evidence type="ECO:0000256" key="15">
    <source>
        <dbReference type="SAM" id="Phobius"/>
    </source>
</evidence>
<dbReference type="InterPro" id="IPR003715">
    <property type="entry name" value="Poly_export_N"/>
</dbReference>
<dbReference type="OrthoDB" id="662756at2"/>
<dbReference type="GO" id="GO:0046930">
    <property type="term" value="C:pore complex"/>
    <property type="evidence" value="ECO:0007669"/>
    <property type="project" value="UniProtKB-KW"/>
</dbReference>
<dbReference type="Gene3D" id="3.10.560.10">
    <property type="entry name" value="Outer membrane lipoprotein wza domain like"/>
    <property type="match status" value="1"/>
</dbReference>
<keyword evidence="4" id="KW-1134">Transmembrane beta strand</keyword>
<feature type="domain" description="Polysaccharide export protein N-terminal" evidence="16">
    <location>
        <begin position="45"/>
        <end position="142"/>
    </location>
</feature>
<protein>
    <submittedName>
        <fullName evidence="18">Polysaccharide export outer membrane protein</fullName>
    </submittedName>
</protein>
<dbReference type="InterPro" id="IPR054765">
    <property type="entry name" value="SLBB_dom"/>
</dbReference>
<evidence type="ECO:0000256" key="12">
    <source>
        <dbReference type="ARBA" id="ARBA00023139"/>
    </source>
</evidence>
<evidence type="ECO:0000256" key="2">
    <source>
        <dbReference type="ARBA" id="ARBA00009450"/>
    </source>
</evidence>
<keyword evidence="14" id="KW-0449">Lipoprotein</keyword>
<evidence type="ECO:0000256" key="14">
    <source>
        <dbReference type="ARBA" id="ARBA00023288"/>
    </source>
</evidence>
<evidence type="ECO:0000256" key="7">
    <source>
        <dbReference type="ARBA" id="ARBA00022729"/>
    </source>
</evidence>
<dbReference type="PROSITE" id="PS51257">
    <property type="entry name" value="PROKAR_LIPOPROTEIN"/>
    <property type="match status" value="1"/>
</dbReference>
<evidence type="ECO:0000256" key="9">
    <source>
        <dbReference type="ARBA" id="ARBA00023065"/>
    </source>
</evidence>
<dbReference type="EMBL" id="FQYV01000019">
    <property type="protein sequence ID" value="SHJ55089.1"/>
    <property type="molecule type" value="Genomic_DNA"/>
</dbReference>
<keyword evidence="10" id="KW-0626">Porin</keyword>
<dbReference type="GO" id="GO:0015288">
    <property type="term" value="F:porin activity"/>
    <property type="evidence" value="ECO:0007669"/>
    <property type="project" value="UniProtKB-KW"/>
</dbReference>
<feature type="transmembrane region" description="Helical" evidence="15">
    <location>
        <begin position="241"/>
        <end position="259"/>
    </location>
</feature>
<keyword evidence="6 15" id="KW-0812">Transmembrane</keyword>
<evidence type="ECO:0000256" key="11">
    <source>
        <dbReference type="ARBA" id="ARBA00023136"/>
    </source>
</evidence>
<proteinExistence type="inferred from homology"/>
<keyword evidence="5" id="KW-0762">Sugar transport</keyword>
<evidence type="ECO:0000313" key="19">
    <source>
        <dbReference type="Proteomes" id="UP000184172"/>
    </source>
</evidence>
<gene>
    <name evidence="18" type="ORF">SAMN04487908_11957</name>
</gene>
<dbReference type="InterPro" id="IPR049712">
    <property type="entry name" value="Poly_export"/>
</dbReference>
<organism evidence="18 19">
    <name type="scientific">Aequorivita viscosa</name>
    <dbReference type="NCBI Taxonomy" id="797419"/>
    <lineage>
        <taxon>Bacteria</taxon>
        <taxon>Pseudomonadati</taxon>
        <taxon>Bacteroidota</taxon>
        <taxon>Flavobacteriia</taxon>
        <taxon>Flavobacteriales</taxon>
        <taxon>Flavobacteriaceae</taxon>
        <taxon>Aequorivita</taxon>
    </lineage>
</organism>
<dbReference type="Pfam" id="PF22461">
    <property type="entry name" value="SLBB_2"/>
    <property type="match status" value="1"/>
</dbReference>
<evidence type="ECO:0000256" key="6">
    <source>
        <dbReference type="ARBA" id="ARBA00022692"/>
    </source>
</evidence>
<dbReference type="GO" id="GO:0006811">
    <property type="term" value="P:monoatomic ion transport"/>
    <property type="evidence" value="ECO:0007669"/>
    <property type="project" value="UniProtKB-KW"/>
</dbReference>
<keyword evidence="13" id="KW-0998">Cell outer membrane</keyword>
<dbReference type="Pfam" id="PF02563">
    <property type="entry name" value="Poly_export"/>
    <property type="match status" value="1"/>
</dbReference>
<evidence type="ECO:0000256" key="10">
    <source>
        <dbReference type="ARBA" id="ARBA00023114"/>
    </source>
</evidence>
<evidence type="ECO:0000256" key="5">
    <source>
        <dbReference type="ARBA" id="ARBA00022597"/>
    </source>
</evidence>
<dbReference type="STRING" id="797419.SAMN05216556_107134"/>